<sequence>MTEASSASDGGDQEIDTQAGDTGDTEISGASDTSAEGAKPDVTDPASSSTADGKDPDKGSDDQSPPTMIEAVEAALEKGKEDAGSSPDESGKDAQAEAADAEDKKSEDKGDEAGEDDKLLPFHDHPRFRELIAERNDLKEKVESASEAEEAILRVETVLKEQNLSVDEFNRTLSLAGLVKNDPAKALEAIEPLYNRLREITGNVLPADIKQQVEQGYMTEGAGLELAKARAQTQAAEFREQTQSHRSTQEREQRQQSDLVDGVSRAATDWENEWKANDPDYSVKAPRVLERIELKVLKGEFPADPVKAREMCETVKKEVEAELRAFLPKKDAITANQTGSSKGKGSTAQEPKTYEEAVLAAL</sequence>
<protein>
    <submittedName>
        <fullName evidence="2">Uncharacterized protein</fullName>
    </submittedName>
</protein>
<accession>A0A0F9F3L5</accession>
<dbReference type="AlphaFoldDB" id="A0A0F9F3L5"/>
<feature type="region of interest" description="Disordered" evidence="1">
    <location>
        <begin position="333"/>
        <end position="362"/>
    </location>
</feature>
<feature type="compositionally biased region" description="Polar residues" evidence="1">
    <location>
        <begin position="334"/>
        <end position="350"/>
    </location>
</feature>
<comment type="caution">
    <text evidence="2">The sequence shown here is derived from an EMBL/GenBank/DDBJ whole genome shotgun (WGS) entry which is preliminary data.</text>
</comment>
<dbReference type="EMBL" id="LAZR01025078">
    <property type="protein sequence ID" value="KKL73071.1"/>
    <property type="molecule type" value="Genomic_DNA"/>
</dbReference>
<feature type="region of interest" description="Disordered" evidence="1">
    <location>
        <begin position="233"/>
        <end position="263"/>
    </location>
</feature>
<evidence type="ECO:0000313" key="2">
    <source>
        <dbReference type="EMBL" id="KKL73071.1"/>
    </source>
</evidence>
<feature type="compositionally biased region" description="Basic and acidic residues" evidence="1">
    <location>
        <begin position="75"/>
        <end position="125"/>
    </location>
</feature>
<organism evidence="2">
    <name type="scientific">marine sediment metagenome</name>
    <dbReference type="NCBI Taxonomy" id="412755"/>
    <lineage>
        <taxon>unclassified sequences</taxon>
        <taxon>metagenomes</taxon>
        <taxon>ecological metagenomes</taxon>
    </lineage>
</organism>
<gene>
    <name evidence="2" type="ORF">LCGC14_2078580</name>
</gene>
<feature type="compositionally biased region" description="Basic and acidic residues" evidence="1">
    <location>
        <begin position="52"/>
        <end position="61"/>
    </location>
</feature>
<name>A0A0F9F3L5_9ZZZZ</name>
<reference evidence="2" key="1">
    <citation type="journal article" date="2015" name="Nature">
        <title>Complex archaea that bridge the gap between prokaryotes and eukaryotes.</title>
        <authorList>
            <person name="Spang A."/>
            <person name="Saw J.H."/>
            <person name="Jorgensen S.L."/>
            <person name="Zaremba-Niedzwiedzka K."/>
            <person name="Martijn J."/>
            <person name="Lind A.E."/>
            <person name="van Eijk R."/>
            <person name="Schleper C."/>
            <person name="Guy L."/>
            <person name="Ettema T.J."/>
        </authorList>
    </citation>
    <scope>NUCLEOTIDE SEQUENCE</scope>
</reference>
<feature type="region of interest" description="Disordered" evidence="1">
    <location>
        <begin position="1"/>
        <end position="125"/>
    </location>
</feature>
<proteinExistence type="predicted"/>
<evidence type="ECO:0000256" key="1">
    <source>
        <dbReference type="SAM" id="MobiDB-lite"/>
    </source>
</evidence>
<feature type="compositionally biased region" description="Basic and acidic residues" evidence="1">
    <location>
        <begin position="237"/>
        <end position="255"/>
    </location>
</feature>